<reference evidence="3 4" key="1">
    <citation type="submission" date="2017-03" db="EMBL/GenBank/DDBJ databases">
        <title>Complete genome sequence of Candidatus 'Thiodictyon syntrophicum' sp. nov. strain Cad16T, a photolithoautotroph purple sulfur bacterium isolated from an alpine meromictic lake.</title>
        <authorList>
            <person name="Luedin S.M."/>
            <person name="Pothier J.F."/>
            <person name="Danza F."/>
            <person name="Storelli N."/>
            <person name="Wittwer M."/>
            <person name="Tonolla M."/>
        </authorList>
    </citation>
    <scope>NUCLEOTIDE SEQUENCE [LARGE SCALE GENOMIC DNA]</scope>
    <source>
        <strain evidence="3 4">Cad16T</strain>
    </source>
</reference>
<feature type="transmembrane region" description="Helical" evidence="2">
    <location>
        <begin position="85"/>
        <end position="103"/>
    </location>
</feature>
<dbReference type="RefSeq" id="WP_100917504.1">
    <property type="nucleotide sequence ID" value="NZ_CP020370.1"/>
</dbReference>
<feature type="region of interest" description="Disordered" evidence="1">
    <location>
        <begin position="34"/>
        <end position="59"/>
    </location>
</feature>
<keyword evidence="2" id="KW-0472">Membrane</keyword>
<protein>
    <submittedName>
        <fullName evidence="3">Zinc ribbon domain-containing protein</fullName>
    </submittedName>
</protein>
<organism evidence="3 4">
    <name type="scientific">Candidatus Thiodictyon syntrophicum</name>
    <dbReference type="NCBI Taxonomy" id="1166950"/>
    <lineage>
        <taxon>Bacteria</taxon>
        <taxon>Pseudomonadati</taxon>
        <taxon>Pseudomonadota</taxon>
        <taxon>Gammaproteobacteria</taxon>
        <taxon>Chromatiales</taxon>
        <taxon>Chromatiaceae</taxon>
        <taxon>Thiodictyon</taxon>
    </lineage>
</organism>
<dbReference type="Proteomes" id="UP000232638">
    <property type="component" value="Chromosome"/>
</dbReference>
<keyword evidence="2" id="KW-1133">Transmembrane helix</keyword>
<gene>
    <name evidence="3" type="ORF">THSYN_01080</name>
</gene>
<dbReference type="AlphaFoldDB" id="A0A2K8U275"/>
<dbReference type="EMBL" id="CP020370">
    <property type="protein sequence ID" value="AUB79686.1"/>
    <property type="molecule type" value="Genomic_DNA"/>
</dbReference>
<evidence type="ECO:0000256" key="1">
    <source>
        <dbReference type="SAM" id="MobiDB-lite"/>
    </source>
</evidence>
<accession>A0A2K8U275</accession>
<keyword evidence="2" id="KW-0812">Transmembrane</keyword>
<feature type="transmembrane region" description="Helical" evidence="2">
    <location>
        <begin position="134"/>
        <end position="156"/>
    </location>
</feature>
<dbReference type="KEGG" id="tsy:THSYN_01080"/>
<feature type="transmembrane region" description="Helical" evidence="2">
    <location>
        <begin position="231"/>
        <end position="249"/>
    </location>
</feature>
<evidence type="ECO:0000313" key="4">
    <source>
        <dbReference type="Proteomes" id="UP000232638"/>
    </source>
</evidence>
<proteinExistence type="predicted"/>
<keyword evidence="4" id="KW-1185">Reference proteome</keyword>
<evidence type="ECO:0000256" key="2">
    <source>
        <dbReference type="SAM" id="Phobius"/>
    </source>
</evidence>
<sequence>MQCPKCGAEQAGDSLICSRCGIVFAKYFKYHPRSDGDDPRPQAPAAAPVSHARPSAGVAPRPLGTDSLLLPAAPGGDWFALSGRAVLWALLLVWGLVLMLAPVESNAVGASYLHLVNLPFHEFGHILFRPFGQWIASLGGTLGQLLMPAICCGVLLVQTRDPFGAAAALWWFGENFLDIAPYINDARAGALPLLGGNFGHSSPYGFHDWEYLLGETGLLHLDHGLAQTSRLLGVLVMVLALTWGAWLLVRQLRYLNRQD</sequence>
<dbReference type="OrthoDB" id="9801221at2"/>
<evidence type="ECO:0000313" key="3">
    <source>
        <dbReference type="EMBL" id="AUB79686.1"/>
    </source>
</evidence>
<name>A0A2K8U275_9GAMM</name>